<reference evidence="2 3" key="1">
    <citation type="submission" date="2020-04" db="EMBL/GenBank/DDBJ databases">
        <title>CFH 90308 Microbacterium sp.</title>
        <authorList>
            <person name="Nie G."/>
            <person name="Ming H."/>
            <person name="Xia T."/>
        </authorList>
    </citation>
    <scope>NUCLEOTIDE SEQUENCE [LARGE SCALE GENOMIC DNA]</scope>
    <source>
        <strain evidence="2 3">CFH 90308</strain>
    </source>
</reference>
<keyword evidence="3" id="KW-1185">Reference proteome</keyword>
<evidence type="ECO:0008006" key="4">
    <source>
        <dbReference type="Google" id="ProtNLM"/>
    </source>
</evidence>
<gene>
    <name evidence="2" type="ORF">HF576_18790</name>
</gene>
<dbReference type="Proteomes" id="UP001429745">
    <property type="component" value="Unassembled WGS sequence"/>
</dbReference>
<protein>
    <recommendedName>
        <fullName evidence="4">1,4-alpha-glucan branching enzyme</fullName>
    </recommendedName>
</protein>
<name>A0ABX1KHD6_9MICO</name>
<evidence type="ECO:0000256" key="1">
    <source>
        <dbReference type="SAM" id="MobiDB-lite"/>
    </source>
</evidence>
<sequence length="104" mass="11960">MHEHNEQAESHVTTDHDEIRRWADDRHANPATVDDPQNPGGIGALRFDFDFGFDTETSDLRQISWDEWLAAFDERGLSFSYQDTRADGSPSNYFTLEEHRTGTT</sequence>
<proteinExistence type="predicted"/>
<feature type="compositionally biased region" description="Basic and acidic residues" evidence="1">
    <location>
        <begin position="1"/>
        <end position="28"/>
    </location>
</feature>
<comment type="caution">
    <text evidence="2">The sequence shown here is derived from an EMBL/GenBank/DDBJ whole genome shotgun (WGS) entry which is preliminary data.</text>
</comment>
<evidence type="ECO:0000313" key="3">
    <source>
        <dbReference type="Proteomes" id="UP001429745"/>
    </source>
</evidence>
<feature type="region of interest" description="Disordered" evidence="1">
    <location>
        <begin position="1"/>
        <end position="41"/>
    </location>
</feature>
<accession>A0ABX1KHD6</accession>
<dbReference type="EMBL" id="JABACI010000006">
    <property type="protein sequence ID" value="NLP85882.1"/>
    <property type="molecule type" value="Genomic_DNA"/>
</dbReference>
<organism evidence="2 3">
    <name type="scientific">Microbacterium salsuginis</name>
    <dbReference type="NCBI Taxonomy" id="2722803"/>
    <lineage>
        <taxon>Bacteria</taxon>
        <taxon>Bacillati</taxon>
        <taxon>Actinomycetota</taxon>
        <taxon>Actinomycetes</taxon>
        <taxon>Micrococcales</taxon>
        <taxon>Microbacteriaceae</taxon>
        <taxon>Microbacterium</taxon>
    </lineage>
</organism>
<evidence type="ECO:0000313" key="2">
    <source>
        <dbReference type="EMBL" id="NLP85882.1"/>
    </source>
</evidence>
<dbReference type="RefSeq" id="WP_168914377.1">
    <property type="nucleotide sequence ID" value="NZ_JABACI010000006.1"/>
</dbReference>